<organism evidence="1 2">
    <name type="scientific">Exidia glandulosa HHB12029</name>
    <dbReference type="NCBI Taxonomy" id="1314781"/>
    <lineage>
        <taxon>Eukaryota</taxon>
        <taxon>Fungi</taxon>
        <taxon>Dikarya</taxon>
        <taxon>Basidiomycota</taxon>
        <taxon>Agaricomycotina</taxon>
        <taxon>Agaricomycetes</taxon>
        <taxon>Auriculariales</taxon>
        <taxon>Exidiaceae</taxon>
        <taxon>Exidia</taxon>
    </lineage>
</organism>
<dbReference type="AlphaFoldDB" id="A0A165GLU4"/>
<dbReference type="Proteomes" id="UP000077266">
    <property type="component" value="Unassembled WGS sequence"/>
</dbReference>
<feature type="non-terminal residue" evidence="1">
    <location>
        <position position="1"/>
    </location>
</feature>
<dbReference type="InterPro" id="IPR041078">
    <property type="entry name" value="Plavaka"/>
</dbReference>
<keyword evidence="2" id="KW-1185">Reference proteome</keyword>
<sequence>DDTFDCYYRDALEVVADLLSDPTFADHLSFVPCKNYADSERTNRLYTEINTGDWAYETQVRYIMLLPDGATLISVILSSDKTELTSFTGKRSCYPVYLTIGNISKHVRRQPSLRAQRLLAYLPTGNVDETVMSEAKARRLRRDLFHHCMREVCCSLFEPAEKGVLLADSHGVVRGCHPILAAYVADYPEQCLVTCVRYGEACPRCDVLKAHFDQDLCGELRSQDDTLATITYAARLPAREKAAVLDAAGLNGVPNPFWADWPHANIHAAITSDVLHQLIQGVGKHAVQWLIGLANARELDARIQRLPFAHGLRHFKKGISKLANIQGSEHKAIYAQLLGCVHGLVPDDAVRAVNALLDFIYMAQHECHSDTTLQQLTETLTEFHRLKGVFQQPGIRDDFRLPKLHMMQHYVESIRLFGTTDNYNTEATERLHIDLAKHAFRASNKRNFAAQMCRWLERREAVFWFATYL</sequence>
<accession>A0A165GLU4</accession>
<dbReference type="Pfam" id="PF18759">
    <property type="entry name" value="Plavaka"/>
    <property type="match status" value="1"/>
</dbReference>
<dbReference type="InParanoid" id="A0A165GLU4"/>
<gene>
    <name evidence="1" type="ORF">EXIGLDRAFT_575973</name>
</gene>
<reference evidence="1 2" key="1">
    <citation type="journal article" date="2016" name="Mol. Biol. Evol.">
        <title>Comparative Genomics of Early-Diverging Mushroom-Forming Fungi Provides Insights into the Origins of Lignocellulose Decay Capabilities.</title>
        <authorList>
            <person name="Nagy L.G."/>
            <person name="Riley R."/>
            <person name="Tritt A."/>
            <person name="Adam C."/>
            <person name="Daum C."/>
            <person name="Floudas D."/>
            <person name="Sun H."/>
            <person name="Yadav J.S."/>
            <person name="Pangilinan J."/>
            <person name="Larsson K.H."/>
            <person name="Matsuura K."/>
            <person name="Barry K."/>
            <person name="Labutti K."/>
            <person name="Kuo R."/>
            <person name="Ohm R.A."/>
            <person name="Bhattacharya S.S."/>
            <person name="Shirouzu T."/>
            <person name="Yoshinaga Y."/>
            <person name="Martin F.M."/>
            <person name="Grigoriev I.V."/>
            <person name="Hibbett D.S."/>
        </authorList>
    </citation>
    <scope>NUCLEOTIDE SEQUENCE [LARGE SCALE GENOMIC DNA]</scope>
    <source>
        <strain evidence="1 2">HHB12029</strain>
    </source>
</reference>
<dbReference type="EMBL" id="KV426042">
    <property type="protein sequence ID" value="KZV90711.1"/>
    <property type="molecule type" value="Genomic_DNA"/>
</dbReference>
<proteinExistence type="predicted"/>
<dbReference type="OrthoDB" id="2576233at2759"/>
<evidence type="ECO:0000313" key="1">
    <source>
        <dbReference type="EMBL" id="KZV90711.1"/>
    </source>
</evidence>
<feature type="non-terminal residue" evidence="1">
    <location>
        <position position="469"/>
    </location>
</feature>
<dbReference type="STRING" id="1314781.A0A165GLU4"/>
<name>A0A165GLU4_EXIGL</name>
<protein>
    <submittedName>
        <fullName evidence="1">Uncharacterized protein</fullName>
    </submittedName>
</protein>
<evidence type="ECO:0000313" key="2">
    <source>
        <dbReference type="Proteomes" id="UP000077266"/>
    </source>
</evidence>